<accession>A0A2U1SSR1</accession>
<dbReference type="RefSeq" id="WP_108916407.1">
    <property type="nucleotide sequence ID" value="NZ_BGJY01000018.1"/>
</dbReference>
<organism evidence="1 2">
    <name type="scientific">Methylosinus sporium</name>
    <dbReference type="NCBI Taxonomy" id="428"/>
    <lineage>
        <taxon>Bacteria</taxon>
        <taxon>Pseudomonadati</taxon>
        <taxon>Pseudomonadota</taxon>
        <taxon>Alphaproteobacteria</taxon>
        <taxon>Hyphomicrobiales</taxon>
        <taxon>Methylocystaceae</taxon>
        <taxon>Methylosinus</taxon>
    </lineage>
</organism>
<proteinExistence type="predicted"/>
<protein>
    <submittedName>
        <fullName evidence="1">Uncharacterized protein</fullName>
    </submittedName>
</protein>
<sequence length="73" mass="8283">MSNNSDLPERVTALEKQVAELTERLDNLSARPPVHINVSETFRDLLKESLRHGAIDRAISERFGFRASPARPR</sequence>
<dbReference type="EMBL" id="PUIV01000006">
    <property type="protein sequence ID" value="PWB94654.1"/>
    <property type="molecule type" value="Genomic_DNA"/>
</dbReference>
<name>A0A2U1SSR1_METSR</name>
<evidence type="ECO:0000313" key="2">
    <source>
        <dbReference type="Proteomes" id="UP000245137"/>
    </source>
</evidence>
<dbReference type="AlphaFoldDB" id="A0A2U1SSR1"/>
<gene>
    <name evidence="1" type="ORF">C5689_06215</name>
</gene>
<reference evidence="1 2" key="1">
    <citation type="journal article" date="2018" name="Appl. Microbiol. Biotechnol.">
        <title>Co-cultivation of the strictly anaerobic methanogen Methanosarcina barkeri with aerobic methanotrophs in an oxygen-limited membrane bioreactor.</title>
        <authorList>
            <person name="In 't Zandt M.H."/>
            <person name="van den Bosch T.J.M."/>
            <person name="Rijkers R."/>
            <person name="van Kessel M.A.H.J."/>
            <person name="Jetten M.S.M."/>
            <person name="Welte C.U."/>
        </authorList>
    </citation>
    <scope>NUCLEOTIDE SEQUENCE [LARGE SCALE GENOMIC DNA]</scope>
    <source>
        <strain evidence="1 2">DSM 17706</strain>
    </source>
</reference>
<keyword evidence="2" id="KW-1185">Reference proteome</keyword>
<comment type="caution">
    <text evidence="1">The sequence shown here is derived from an EMBL/GenBank/DDBJ whole genome shotgun (WGS) entry which is preliminary data.</text>
</comment>
<evidence type="ECO:0000313" key="1">
    <source>
        <dbReference type="EMBL" id="PWB94654.1"/>
    </source>
</evidence>
<dbReference type="Proteomes" id="UP000245137">
    <property type="component" value="Unassembled WGS sequence"/>
</dbReference>